<evidence type="ECO:0000313" key="1">
    <source>
        <dbReference type="EMBL" id="OGY97723.1"/>
    </source>
</evidence>
<dbReference type="SUPFAM" id="SSF81301">
    <property type="entry name" value="Nucleotidyltransferase"/>
    <property type="match status" value="1"/>
</dbReference>
<dbReference type="InterPro" id="IPR043519">
    <property type="entry name" value="NT_sf"/>
</dbReference>
<protein>
    <recommendedName>
        <fullName evidence="3">Polymerase nucleotidyl transferase domain-containing protein</fullName>
    </recommendedName>
</protein>
<proteinExistence type="predicted"/>
<evidence type="ECO:0000313" key="2">
    <source>
        <dbReference type="Proteomes" id="UP000176349"/>
    </source>
</evidence>
<reference evidence="1 2" key="1">
    <citation type="journal article" date="2016" name="Nat. Commun.">
        <title>Thousands of microbial genomes shed light on interconnected biogeochemical processes in an aquifer system.</title>
        <authorList>
            <person name="Anantharaman K."/>
            <person name="Brown C.T."/>
            <person name="Hug L.A."/>
            <person name="Sharon I."/>
            <person name="Castelle C.J."/>
            <person name="Probst A.J."/>
            <person name="Thomas B.C."/>
            <person name="Singh A."/>
            <person name="Wilkins M.J."/>
            <person name="Karaoz U."/>
            <person name="Brodie E.L."/>
            <person name="Williams K.H."/>
            <person name="Hubbard S.S."/>
            <person name="Banfield J.F."/>
        </authorList>
    </citation>
    <scope>NUCLEOTIDE SEQUENCE [LARGE SCALE GENOMIC DNA]</scope>
</reference>
<gene>
    <name evidence="1" type="ORF">A2128_00900</name>
</gene>
<dbReference type="Proteomes" id="UP000176349">
    <property type="component" value="Unassembled WGS sequence"/>
</dbReference>
<accession>A0A1G2C8M4</accession>
<dbReference type="AlphaFoldDB" id="A0A1G2C8M4"/>
<name>A0A1G2C8M4_9BACT</name>
<organism evidence="1 2">
    <name type="scientific">Candidatus Liptonbacteria bacterium GWC1_60_9</name>
    <dbReference type="NCBI Taxonomy" id="1798645"/>
    <lineage>
        <taxon>Bacteria</taxon>
        <taxon>Candidatus Liptoniibacteriota</taxon>
    </lineage>
</organism>
<comment type="caution">
    <text evidence="1">The sequence shown here is derived from an EMBL/GenBank/DDBJ whole genome shotgun (WGS) entry which is preliminary data.</text>
</comment>
<dbReference type="EMBL" id="MHKV01000001">
    <property type="protein sequence ID" value="OGY97723.1"/>
    <property type="molecule type" value="Genomic_DNA"/>
</dbReference>
<sequence length="251" mass="29245">MPDARTSFYKRLNRPPGEYTLARRRQDVLHDEKWKLLTRRGRLFRHIPFVEAALAAGSMALGNVRETSDFDVLTVARPGRIFTARFFSILFFGVRGWRRTKLSHHETAADKICLNHFVTREKMRLDPPHNVYWEELYRHLVPLYGAPEAVNLFFAANDWMNPPRVYRDDLRHEDREPSRARRALETMLAGSAGDRLERALKGLQVRRIERGLARLASAERAASAGHNPRIRYGDTELEFHPDTRRIDEMVS</sequence>
<evidence type="ECO:0008006" key="3">
    <source>
        <dbReference type="Google" id="ProtNLM"/>
    </source>
</evidence>